<protein>
    <recommendedName>
        <fullName evidence="4">ATP synthase subunit I</fullName>
    </recommendedName>
</protein>
<comment type="caution">
    <text evidence="2">The sequence shown here is derived from an EMBL/GenBank/DDBJ whole genome shotgun (WGS) entry which is preliminary data.</text>
</comment>
<dbReference type="RefSeq" id="WP_259102339.1">
    <property type="nucleotide sequence ID" value="NZ_CP130454.1"/>
</dbReference>
<reference evidence="2 3" key="1">
    <citation type="submission" date="2022-08" db="EMBL/GenBank/DDBJ databases">
        <title>Bacterial and archaeal communities from various locations to study Microbial Dark Matter (Phase II).</title>
        <authorList>
            <person name="Stepanauskas R."/>
        </authorList>
    </citation>
    <scope>NUCLEOTIDE SEQUENCE [LARGE SCALE GENOMIC DNA]</scope>
    <source>
        <strain evidence="2 3">PD1</strain>
    </source>
</reference>
<feature type="transmembrane region" description="Helical" evidence="1">
    <location>
        <begin position="76"/>
        <end position="95"/>
    </location>
</feature>
<evidence type="ECO:0000313" key="3">
    <source>
        <dbReference type="Proteomes" id="UP001204798"/>
    </source>
</evidence>
<keyword evidence="3" id="KW-1185">Reference proteome</keyword>
<name>A0ABT2ETH7_9BACT</name>
<organism evidence="2 3">
    <name type="scientific">Candidatus Fervidibacter sacchari</name>
    <dbReference type="NCBI Taxonomy" id="1448929"/>
    <lineage>
        <taxon>Bacteria</taxon>
        <taxon>Candidatus Fervidibacterota</taxon>
        <taxon>Candidatus Fervidibacter</taxon>
    </lineage>
</organism>
<keyword evidence="1" id="KW-0812">Transmembrane</keyword>
<sequence length="147" mass="16654">MAKRPAVDLGFLARTYRTTLIVGGLITLLLCATANAKWVLNYALGVLTMLAFVKTTEIFVTQTYRAPNEPKLRRRWVGALMVGKWIVLTACLYFLNRLRYFDGVLLMAGLATMHMVVILKVFGLMLQNLMQENSDRTLKSRQRKPSA</sequence>
<evidence type="ECO:0008006" key="4">
    <source>
        <dbReference type="Google" id="ProtNLM"/>
    </source>
</evidence>
<dbReference type="Proteomes" id="UP001204798">
    <property type="component" value="Unassembled WGS sequence"/>
</dbReference>
<evidence type="ECO:0000256" key="1">
    <source>
        <dbReference type="SAM" id="Phobius"/>
    </source>
</evidence>
<proteinExistence type="predicted"/>
<keyword evidence="1" id="KW-1133">Transmembrane helix</keyword>
<feature type="transmembrane region" description="Helical" evidence="1">
    <location>
        <begin position="101"/>
        <end position="126"/>
    </location>
</feature>
<evidence type="ECO:0000313" key="2">
    <source>
        <dbReference type="EMBL" id="MCS3921277.1"/>
    </source>
</evidence>
<accession>A0ABT2ETH7</accession>
<gene>
    <name evidence="2" type="ORF">M2350_003726</name>
</gene>
<feature type="transmembrane region" description="Helical" evidence="1">
    <location>
        <begin position="46"/>
        <end position="64"/>
    </location>
</feature>
<dbReference type="EMBL" id="JANUCP010000012">
    <property type="protein sequence ID" value="MCS3921277.1"/>
    <property type="molecule type" value="Genomic_DNA"/>
</dbReference>
<keyword evidence="1" id="KW-0472">Membrane</keyword>